<organism evidence="9 10">
    <name type="scientific">Cyanobium gracile UHCC 0281</name>
    <dbReference type="NCBI Taxonomy" id="3110309"/>
    <lineage>
        <taxon>Bacteria</taxon>
        <taxon>Bacillati</taxon>
        <taxon>Cyanobacteriota</taxon>
        <taxon>Cyanophyceae</taxon>
        <taxon>Synechococcales</taxon>
        <taxon>Prochlorococcaceae</taxon>
        <taxon>Cyanobium</taxon>
    </lineage>
</organism>
<accession>A0ABU5SSQ1</accession>
<keyword evidence="4" id="KW-1133">Transmembrane helix</keyword>
<dbReference type="InterPro" id="IPR050739">
    <property type="entry name" value="MFP"/>
</dbReference>
<keyword evidence="10" id="KW-1185">Reference proteome</keyword>
<proteinExistence type="inferred from homology"/>
<comment type="similarity">
    <text evidence="2">Belongs to the membrane fusion protein (MFP) (TC 8.A.1) family.</text>
</comment>
<evidence type="ECO:0000256" key="3">
    <source>
        <dbReference type="ARBA" id="ARBA00022692"/>
    </source>
</evidence>
<dbReference type="RefSeq" id="WP_323355693.1">
    <property type="nucleotide sequence ID" value="NZ_JAYGHY010000006.1"/>
</dbReference>
<feature type="coiled-coil region" evidence="6">
    <location>
        <begin position="209"/>
        <end position="236"/>
    </location>
</feature>
<dbReference type="Gene3D" id="2.40.30.170">
    <property type="match status" value="1"/>
</dbReference>
<evidence type="ECO:0000256" key="2">
    <source>
        <dbReference type="ARBA" id="ARBA00009477"/>
    </source>
</evidence>
<dbReference type="Pfam" id="PF25973">
    <property type="entry name" value="BSH_CzcB"/>
    <property type="match status" value="1"/>
</dbReference>
<evidence type="ECO:0000256" key="6">
    <source>
        <dbReference type="SAM" id="Coils"/>
    </source>
</evidence>
<dbReference type="InterPro" id="IPR058647">
    <property type="entry name" value="BSH_CzcB-like"/>
</dbReference>
<keyword evidence="6" id="KW-0175">Coiled coil</keyword>
<comment type="subcellular location">
    <subcellularLocation>
        <location evidence="1">Membrane</location>
        <topology evidence="1">Single-pass membrane protein</topology>
    </subcellularLocation>
</comment>
<evidence type="ECO:0000259" key="8">
    <source>
        <dbReference type="Pfam" id="PF25973"/>
    </source>
</evidence>
<protein>
    <submittedName>
        <fullName evidence="9">HlyD family efflux transporter periplasmic adaptor subunit</fullName>
    </submittedName>
</protein>
<dbReference type="PANTHER" id="PTHR30386:SF26">
    <property type="entry name" value="TRANSPORT PROTEIN COMB"/>
    <property type="match status" value="1"/>
</dbReference>
<dbReference type="InterPro" id="IPR030190">
    <property type="entry name" value="MacA_alpha-hairpin_sf"/>
</dbReference>
<gene>
    <name evidence="9" type="ORF">VB739_03255</name>
</gene>
<evidence type="ECO:0000256" key="7">
    <source>
        <dbReference type="SAM" id="MobiDB-lite"/>
    </source>
</evidence>
<evidence type="ECO:0000313" key="10">
    <source>
        <dbReference type="Proteomes" id="UP001302329"/>
    </source>
</evidence>
<reference evidence="9 10" key="1">
    <citation type="submission" date="2023-12" db="EMBL/GenBank/DDBJ databases">
        <title>Baltic Sea Cyanobacteria.</title>
        <authorList>
            <person name="Delbaje E."/>
            <person name="Fewer D.P."/>
            <person name="Shishido T.K."/>
        </authorList>
    </citation>
    <scope>NUCLEOTIDE SEQUENCE [LARGE SCALE GENOMIC DNA]</scope>
    <source>
        <strain evidence="9 10">UHCC 0281</strain>
    </source>
</reference>
<sequence length="372" mass="42113">MTAFTVINFFTARSRDAVINATPIAIRTPITGTLHALPVKAGQAVRQDQELAVIRSPRTSRDEVERLSTERQEARSRQADLRRQVQAQKQLLADVQRDAERQQALEIRRNRQDLGQTTADLQRARAELAFAERETKRVEGLFRNGAVAANVYDRARTTELQRRRELTGLKARLASGRTDLEAAMNNLVLRNNRSGSDPVVRLQEARRSLQALQGDLGTQDQRVAGLERQLADATQQWDKRHQSTLRSPRRAVVWELQAQAGDLLEALQPVMKLIDCENRWVITYVAENDLNRLQIGTGARIELVGRRMTLRGEVESIRSGIGRLRLGNDPLVPIPINLARESEVRVRLLNDVPSPPLQFCYVGYTGRVIFER</sequence>
<dbReference type="Gene3D" id="6.10.140.1990">
    <property type="match status" value="1"/>
</dbReference>
<feature type="region of interest" description="Disordered" evidence="7">
    <location>
        <begin position="62"/>
        <end position="81"/>
    </location>
</feature>
<evidence type="ECO:0000256" key="1">
    <source>
        <dbReference type="ARBA" id="ARBA00004167"/>
    </source>
</evidence>
<evidence type="ECO:0000256" key="4">
    <source>
        <dbReference type="ARBA" id="ARBA00022989"/>
    </source>
</evidence>
<dbReference type="EMBL" id="JAYGHY010000006">
    <property type="protein sequence ID" value="MEA5441564.1"/>
    <property type="molecule type" value="Genomic_DNA"/>
</dbReference>
<dbReference type="Proteomes" id="UP001302329">
    <property type="component" value="Unassembled WGS sequence"/>
</dbReference>
<evidence type="ECO:0000256" key="5">
    <source>
        <dbReference type="ARBA" id="ARBA00023136"/>
    </source>
</evidence>
<keyword evidence="3" id="KW-0812">Transmembrane</keyword>
<comment type="caution">
    <text evidence="9">The sequence shown here is derived from an EMBL/GenBank/DDBJ whole genome shotgun (WGS) entry which is preliminary data.</text>
</comment>
<evidence type="ECO:0000313" key="9">
    <source>
        <dbReference type="EMBL" id="MEA5441564.1"/>
    </source>
</evidence>
<dbReference type="PANTHER" id="PTHR30386">
    <property type="entry name" value="MEMBRANE FUSION SUBUNIT OF EMRAB-TOLC MULTIDRUG EFFLUX PUMP"/>
    <property type="match status" value="1"/>
</dbReference>
<feature type="domain" description="CzcB-like barrel-sandwich hybrid" evidence="8">
    <location>
        <begin position="26"/>
        <end position="273"/>
    </location>
</feature>
<name>A0ABU5SSQ1_9CYAN</name>
<keyword evidence="5" id="KW-0472">Membrane</keyword>